<gene>
    <name evidence="4" type="ORF">RHGRI_013102</name>
</gene>
<organism evidence="4 5">
    <name type="scientific">Rhododendron griersonianum</name>
    <dbReference type="NCBI Taxonomy" id="479676"/>
    <lineage>
        <taxon>Eukaryota</taxon>
        <taxon>Viridiplantae</taxon>
        <taxon>Streptophyta</taxon>
        <taxon>Embryophyta</taxon>
        <taxon>Tracheophyta</taxon>
        <taxon>Spermatophyta</taxon>
        <taxon>Magnoliopsida</taxon>
        <taxon>eudicotyledons</taxon>
        <taxon>Gunneridae</taxon>
        <taxon>Pentapetalae</taxon>
        <taxon>asterids</taxon>
        <taxon>Ericales</taxon>
        <taxon>Ericaceae</taxon>
        <taxon>Ericoideae</taxon>
        <taxon>Rhodoreae</taxon>
        <taxon>Rhododendron</taxon>
    </lineage>
</organism>
<keyword evidence="5" id="KW-1185">Reference proteome</keyword>
<dbReference type="PANTHER" id="PTHR47584">
    <property type="match status" value="1"/>
</dbReference>
<dbReference type="Pfam" id="PF12776">
    <property type="entry name" value="Myb_DNA-bind_3"/>
    <property type="match status" value="1"/>
</dbReference>
<dbReference type="AlphaFoldDB" id="A0AAV6K4D3"/>
<protein>
    <recommendedName>
        <fullName evidence="6">Myb/SANT-like domain-containing protein</fullName>
    </recommendedName>
</protein>
<feature type="region of interest" description="Disordered" evidence="1">
    <location>
        <begin position="250"/>
        <end position="286"/>
    </location>
</feature>
<evidence type="ECO:0000259" key="3">
    <source>
        <dbReference type="Pfam" id="PF24758"/>
    </source>
</evidence>
<dbReference type="EMBL" id="JACTNZ010000005">
    <property type="protein sequence ID" value="KAG5547306.1"/>
    <property type="molecule type" value="Genomic_DNA"/>
</dbReference>
<dbReference type="Proteomes" id="UP000823749">
    <property type="component" value="Chromosome 5"/>
</dbReference>
<dbReference type="InterPro" id="IPR024752">
    <property type="entry name" value="Myb/SANT-like_dom"/>
</dbReference>
<name>A0AAV6K4D3_9ERIC</name>
<comment type="caution">
    <text evidence="4">The sequence shown here is derived from an EMBL/GenBank/DDBJ whole genome shotgun (WGS) entry which is preliminary data.</text>
</comment>
<feature type="domain" description="F-box/LRR-repeat protein 15/At3g58940/PEG3-like LRR" evidence="3">
    <location>
        <begin position="17"/>
        <end position="118"/>
    </location>
</feature>
<evidence type="ECO:0008006" key="6">
    <source>
        <dbReference type="Google" id="ProtNLM"/>
    </source>
</evidence>
<feature type="compositionally biased region" description="Polar residues" evidence="1">
    <location>
        <begin position="266"/>
        <end position="285"/>
    </location>
</feature>
<sequence length="570" mass="64822">MSLNFRHWLQIMEEYVTFPCKNLHELVLKNAWLSTNGLSTAMLKLTSLTLEFVRLDDEDLEKVNSCCPYLQNLNLILVGGLKNPRIDLMHLRTIRYVGSSLATTAELRLIRAPNLTKVEVGFGRQIAIMRWDLDLGSTDLSGPLDVTTLIYCTCRLVRRKKIWIYPFIFYLKQLVFSRKTNHTAGVLTDSCSLQDRWCIKMGKGRPTKSPSLLTSYSNRTEGPSEYGIRCGKWLLRSTCVRRCRGQPLSLKFQPSTPTSKRKRRASSPTPSANSFTGENSVQVPMSSRKKLDSDNWSYENTEIFIQIMLEEARKDRGTNSNKRRTFTSLQWAAILEELKNRTHKADYTPVKIHQKFDRLKKDYRLFKDLTERSGMGWDPVSQTVTASSDVWLTYLQANKDAAKFIGKGLDHCDLLHELVDGSLATGVFGQPSPLGAPSLEQEQALRNQGKAIKFNDSTFSDGRKRMSDGSGGPSSKSMRCEQREAYDRVAFANQKKGEYFETLTEQRLAAKNYSIENCLQAMNPLKPFVSDTAFWTAYDKLLEGVQYREGFLKLTSDGQLSWISRFGSGN</sequence>
<reference evidence="4" key="1">
    <citation type="submission" date="2020-08" db="EMBL/GenBank/DDBJ databases">
        <title>Plant Genome Project.</title>
        <authorList>
            <person name="Zhang R.-G."/>
        </authorList>
    </citation>
    <scope>NUCLEOTIDE SEQUENCE</scope>
    <source>
        <strain evidence="4">WSP0</strain>
        <tissue evidence="4">Leaf</tissue>
    </source>
</reference>
<feature type="domain" description="Myb/SANT-like" evidence="2">
    <location>
        <begin position="295"/>
        <end position="394"/>
    </location>
</feature>
<dbReference type="PANTHER" id="PTHR47584:SF19">
    <property type="entry name" value="L10-INTERACTING MYB DOMAIN-CONTAINING PROTEIN-LIKE"/>
    <property type="match status" value="1"/>
</dbReference>
<evidence type="ECO:0000259" key="2">
    <source>
        <dbReference type="Pfam" id="PF12776"/>
    </source>
</evidence>
<evidence type="ECO:0000256" key="1">
    <source>
        <dbReference type="SAM" id="MobiDB-lite"/>
    </source>
</evidence>
<dbReference type="InterPro" id="IPR032675">
    <property type="entry name" value="LRR_dom_sf"/>
</dbReference>
<accession>A0AAV6K4D3</accession>
<dbReference type="InterPro" id="IPR045026">
    <property type="entry name" value="LIMYB"/>
</dbReference>
<dbReference type="Pfam" id="PF24758">
    <property type="entry name" value="LRR_At5g56370"/>
    <property type="match status" value="1"/>
</dbReference>
<evidence type="ECO:0000313" key="5">
    <source>
        <dbReference type="Proteomes" id="UP000823749"/>
    </source>
</evidence>
<evidence type="ECO:0000313" key="4">
    <source>
        <dbReference type="EMBL" id="KAG5547306.1"/>
    </source>
</evidence>
<proteinExistence type="predicted"/>
<dbReference type="Gene3D" id="3.80.10.10">
    <property type="entry name" value="Ribonuclease Inhibitor"/>
    <property type="match status" value="1"/>
</dbReference>
<feature type="region of interest" description="Disordered" evidence="1">
    <location>
        <begin position="458"/>
        <end position="479"/>
    </location>
</feature>
<dbReference type="InterPro" id="IPR055411">
    <property type="entry name" value="LRR_FXL15/At3g58940/PEG3-like"/>
</dbReference>